<sequence>MTTTLSQADVARLLTDPSQEARADTAAKLAEQVDAEGLTEAERQLAIDIVRVMAQDAAIRVREALSRNLKHSKHLPHDVAEALARDVEQVALPILEFSTILTEEDLIAIVRSSNGAKQTAIARRAAVSAKLADALIASKNPEAVATLVSNPGAQLADSQLTKVVDQFGDNAAVQSSLVRREKLPLTVAERLVAVVSENLRDYLVSHHELPPSVAVDLVLESRERATVSLLPHGSESVDVIQLCRQLKLHGRLTPSLLLRALCMGDVAFFESAMSVLARTPIVNARMLIHDDGTLGLKSLYLRSGLPERLYPAFRVAVDVVRENEFDARDEDRRRYICRMIERILTQFEDIGQDNLDYLLTKLNQYAA</sequence>
<keyword evidence="2" id="KW-1185">Reference proteome</keyword>
<protein>
    <recommendedName>
        <fullName evidence="3">DUF2336 domain-containing protein</fullName>
    </recommendedName>
</protein>
<dbReference type="RefSeq" id="WP_151176406.1">
    <property type="nucleotide sequence ID" value="NZ_CP042906.1"/>
</dbReference>
<dbReference type="OrthoDB" id="9798569at2"/>
<dbReference type="KEGG" id="htq:FRZ44_12900"/>
<gene>
    <name evidence="1" type="ORF">FRZ44_12900</name>
</gene>
<proteinExistence type="predicted"/>
<evidence type="ECO:0000313" key="1">
    <source>
        <dbReference type="EMBL" id="QEX16000.1"/>
    </source>
</evidence>
<dbReference type="InterPro" id="IPR014598">
    <property type="entry name" value="UCP035865"/>
</dbReference>
<dbReference type="AlphaFoldDB" id="A0A5J6MIB1"/>
<dbReference type="InterPro" id="IPR019285">
    <property type="entry name" value="DUF2336"/>
</dbReference>
<dbReference type="Pfam" id="PF10098">
    <property type="entry name" value="DUF2336"/>
    <property type="match status" value="1"/>
</dbReference>
<dbReference type="PIRSF" id="PIRSF035865">
    <property type="entry name" value="UCP035865"/>
    <property type="match status" value="1"/>
</dbReference>
<evidence type="ECO:0000313" key="2">
    <source>
        <dbReference type="Proteomes" id="UP000326202"/>
    </source>
</evidence>
<reference evidence="1 2" key="1">
    <citation type="submission" date="2019-08" db="EMBL/GenBank/DDBJ databases">
        <title>Hyperibacter terrae gen. nov., sp. nov. and Hyperibacter viscosus sp. nov., two new members in the family Rhodospirillaceae isolated from the rhizosphere of Hypericum perforatum.</title>
        <authorList>
            <person name="Noviana Z."/>
        </authorList>
    </citation>
    <scope>NUCLEOTIDE SEQUENCE [LARGE SCALE GENOMIC DNA]</scope>
    <source>
        <strain evidence="1 2">R5913</strain>
    </source>
</reference>
<name>A0A5J6MIB1_9PROT</name>
<dbReference type="Proteomes" id="UP000326202">
    <property type="component" value="Chromosome"/>
</dbReference>
<dbReference type="EMBL" id="CP042906">
    <property type="protein sequence ID" value="QEX16000.1"/>
    <property type="molecule type" value="Genomic_DNA"/>
</dbReference>
<accession>A0A5J6MIB1</accession>
<organism evidence="1 2">
    <name type="scientific">Hypericibacter terrae</name>
    <dbReference type="NCBI Taxonomy" id="2602015"/>
    <lineage>
        <taxon>Bacteria</taxon>
        <taxon>Pseudomonadati</taxon>
        <taxon>Pseudomonadota</taxon>
        <taxon>Alphaproteobacteria</taxon>
        <taxon>Rhodospirillales</taxon>
        <taxon>Dongiaceae</taxon>
        <taxon>Hypericibacter</taxon>
    </lineage>
</organism>
<evidence type="ECO:0008006" key="3">
    <source>
        <dbReference type="Google" id="ProtNLM"/>
    </source>
</evidence>